<accession>A0A7G5XG40</accession>
<evidence type="ECO:0000259" key="2">
    <source>
        <dbReference type="Pfam" id="PF01261"/>
    </source>
</evidence>
<keyword evidence="1" id="KW-0732">Signal</keyword>
<dbReference type="AlphaFoldDB" id="A0A7G5XG40"/>
<proteinExistence type="predicted"/>
<dbReference type="InterPro" id="IPR050312">
    <property type="entry name" value="IolE/XylAMocC-like"/>
</dbReference>
<dbReference type="NCBIfam" id="TIGR01409">
    <property type="entry name" value="TAT_signal_seq"/>
    <property type="match status" value="1"/>
</dbReference>
<dbReference type="SUPFAM" id="SSF51658">
    <property type="entry name" value="Xylose isomerase-like"/>
    <property type="match status" value="1"/>
</dbReference>
<organism evidence="3 4">
    <name type="scientific">Lacibacter sediminis</name>
    <dbReference type="NCBI Taxonomy" id="2760713"/>
    <lineage>
        <taxon>Bacteria</taxon>
        <taxon>Pseudomonadati</taxon>
        <taxon>Bacteroidota</taxon>
        <taxon>Chitinophagia</taxon>
        <taxon>Chitinophagales</taxon>
        <taxon>Chitinophagaceae</taxon>
        <taxon>Lacibacter</taxon>
    </lineage>
</organism>
<reference evidence="4" key="1">
    <citation type="submission" date="2020-08" db="EMBL/GenBank/DDBJ databases">
        <title>Lacibacter sp. S13-6-6 genome sequencing.</title>
        <authorList>
            <person name="Jin L."/>
        </authorList>
    </citation>
    <scope>NUCLEOTIDE SEQUENCE [LARGE SCALE GENOMIC DNA]</scope>
    <source>
        <strain evidence="4">S13-6-6</strain>
    </source>
</reference>
<feature type="signal peptide" evidence="1">
    <location>
        <begin position="1"/>
        <end position="35"/>
    </location>
</feature>
<name>A0A7G5XG40_9BACT</name>
<dbReference type="EMBL" id="CP060007">
    <property type="protein sequence ID" value="QNA44443.1"/>
    <property type="molecule type" value="Genomic_DNA"/>
</dbReference>
<gene>
    <name evidence="3" type="ORF">H4075_20660</name>
</gene>
<evidence type="ECO:0000313" key="4">
    <source>
        <dbReference type="Proteomes" id="UP000515344"/>
    </source>
</evidence>
<protein>
    <submittedName>
        <fullName evidence="3">TIM barrel protein</fullName>
    </submittedName>
</protein>
<dbReference type="PANTHER" id="PTHR12110">
    <property type="entry name" value="HYDROXYPYRUVATE ISOMERASE"/>
    <property type="match status" value="1"/>
</dbReference>
<dbReference type="InterPro" id="IPR013022">
    <property type="entry name" value="Xyl_isomerase-like_TIM-brl"/>
</dbReference>
<dbReference type="PROSITE" id="PS51318">
    <property type="entry name" value="TAT"/>
    <property type="match status" value="1"/>
</dbReference>
<feature type="domain" description="Xylose isomerase-like TIM barrel" evidence="2">
    <location>
        <begin position="59"/>
        <end position="294"/>
    </location>
</feature>
<feature type="chain" id="PRO_5028988488" evidence="1">
    <location>
        <begin position="36"/>
        <end position="300"/>
    </location>
</feature>
<dbReference type="PANTHER" id="PTHR12110:SF41">
    <property type="entry name" value="INOSOSE DEHYDRATASE"/>
    <property type="match status" value="1"/>
</dbReference>
<dbReference type="Gene3D" id="3.20.20.150">
    <property type="entry name" value="Divalent-metal-dependent TIM barrel enzymes"/>
    <property type="match status" value="1"/>
</dbReference>
<evidence type="ECO:0000313" key="3">
    <source>
        <dbReference type="EMBL" id="QNA44443.1"/>
    </source>
</evidence>
<evidence type="ECO:0000256" key="1">
    <source>
        <dbReference type="SAM" id="SignalP"/>
    </source>
</evidence>
<dbReference type="InterPro" id="IPR036237">
    <property type="entry name" value="Xyl_isomerase-like_sf"/>
</dbReference>
<dbReference type="InterPro" id="IPR006311">
    <property type="entry name" value="TAT_signal"/>
</dbReference>
<dbReference type="RefSeq" id="WP_182802705.1">
    <property type="nucleotide sequence ID" value="NZ_CP060007.1"/>
</dbReference>
<dbReference type="InterPro" id="IPR019546">
    <property type="entry name" value="TAT_signal_bac_arc"/>
</dbReference>
<sequence>MAYNRRSFLKTSAAATAGISLAGLPLISCATKSLADTKKYGLQLYTVRNDVAKNLAGTLDYVAKAGYSQIELYGFDGTSFFGKSPKEFKAMFDGLKLTSPSGHYNFGPVLSSGNLDFWKKVLEAANIMGNEYATIPWLDANQRGADTLPKLVDLVNKAAELTKAAGLKLAYHNHDFEFKKLDNGKSFLQTLLDGTDPSMVDFELDIYWSSFMNEDAVEWFNKYPGRFTMWHVKDLTVNKEGKKESTQVGDGTINFSKIFEHKKHAGLKYAFVEQEAYTMPEEECIKKSIAYMKKKNWGNS</sequence>
<dbReference type="Pfam" id="PF10518">
    <property type="entry name" value="TAT_signal"/>
    <property type="match status" value="1"/>
</dbReference>
<dbReference type="KEGG" id="lacs:H4075_20660"/>
<dbReference type="Proteomes" id="UP000515344">
    <property type="component" value="Chromosome"/>
</dbReference>
<keyword evidence="4" id="KW-1185">Reference proteome</keyword>
<dbReference type="Pfam" id="PF01261">
    <property type="entry name" value="AP_endonuc_2"/>
    <property type="match status" value="1"/>
</dbReference>